<keyword evidence="2" id="KW-1185">Reference proteome</keyword>
<dbReference type="PANTHER" id="PTHR43725:SF32">
    <property type="entry name" value="NAD-DEPENDENT EPIMERASE_DEHYDRATASE DOMAIN-CONTAINING PROTEIN"/>
    <property type="match status" value="1"/>
</dbReference>
<evidence type="ECO:0000313" key="2">
    <source>
        <dbReference type="Proteomes" id="UP001295684"/>
    </source>
</evidence>
<organism evidence="1 2">
    <name type="scientific">Euplotes crassus</name>
    <dbReference type="NCBI Taxonomy" id="5936"/>
    <lineage>
        <taxon>Eukaryota</taxon>
        <taxon>Sar</taxon>
        <taxon>Alveolata</taxon>
        <taxon>Ciliophora</taxon>
        <taxon>Intramacronucleata</taxon>
        <taxon>Spirotrichea</taxon>
        <taxon>Hypotrichia</taxon>
        <taxon>Euplotida</taxon>
        <taxon>Euplotidae</taxon>
        <taxon>Moneuplotes</taxon>
    </lineage>
</organism>
<dbReference type="GO" id="GO:0005829">
    <property type="term" value="C:cytosol"/>
    <property type="evidence" value="ECO:0007669"/>
    <property type="project" value="TreeGrafter"/>
</dbReference>
<protein>
    <submittedName>
        <fullName evidence="1">Uncharacterized protein</fullName>
    </submittedName>
</protein>
<gene>
    <name evidence="1" type="ORF">ECRASSUSDP1_LOCUS710</name>
</gene>
<dbReference type="SUPFAM" id="SSF51735">
    <property type="entry name" value="NAD(P)-binding Rossmann-fold domains"/>
    <property type="match status" value="1"/>
</dbReference>
<accession>A0AAD1U5J0</accession>
<dbReference type="EMBL" id="CAMPGE010000667">
    <property type="protein sequence ID" value="CAI2359419.1"/>
    <property type="molecule type" value="Genomic_DNA"/>
</dbReference>
<dbReference type="Gene3D" id="3.40.50.720">
    <property type="entry name" value="NAD(P)-binding Rossmann-like Domain"/>
    <property type="match status" value="2"/>
</dbReference>
<name>A0AAD1U5J0_EUPCR</name>
<dbReference type="PANTHER" id="PTHR43725">
    <property type="entry name" value="UDP-GLUCOSE 4-EPIMERASE"/>
    <property type="match status" value="1"/>
</dbReference>
<sequence>MESAPQDSRPLRVLVLGGSSFMGLCFIKNVLERWPNSVVHHLNRGNDYWNHEIQNTHKKYGDRINHLKCNRKKRTKFIKVIEGTAESIAEAASLNLKDDIIWDIVADFSCYIPSDMRTSMIAFRQIKLGTYVYISTDSVYEVTQAKYKETELSDDDSYETVDSVHSFDSYSSSSSSDSISYTIERRDDEELRSNPEYFTEDGLIKEGYGFHNKRNNRFRDYLSTMDAYGFEKLTAENILAQKCKDKHKYIILRLPDVIGPYDDSGRFWVLVIKMMALIQLKQSDSSKGKFDILKFKFDQEEESKHMSIVSSVDVSNLLQIIALNSYNQNEQFLACCNQIYNMTSQENLSLKSLHSIIFDNLVGKEAELSFDSFWERDESSKNTYPSVHCGPICSQKLLDAFSDLGYSPQTCEKSVIQAAEFFREATCLSSDLKLTSPFMDELETPIDKCNKIQRKIFC</sequence>
<dbReference type="AlphaFoldDB" id="A0AAD1U5J0"/>
<dbReference type="GO" id="GO:0003978">
    <property type="term" value="F:UDP-glucose 4-epimerase activity"/>
    <property type="evidence" value="ECO:0007669"/>
    <property type="project" value="TreeGrafter"/>
</dbReference>
<dbReference type="InterPro" id="IPR036291">
    <property type="entry name" value="NAD(P)-bd_dom_sf"/>
</dbReference>
<proteinExistence type="predicted"/>
<dbReference type="Proteomes" id="UP001295684">
    <property type="component" value="Unassembled WGS sequence"/>
</dbReference>
<evidence type="ECO:0000313" key="1">
    <source>
        <dbReference type="EMBL" id="CAI2359419.1"/>
    </source>
</evidence>
<comment type="caution">
    <text evidence="1">The sequence shown here is derived from an EMBL/GenBank/DDBJ whole genome shotgun (WGS) entry which is preliminary data.</text>
</comment>
<reference evidence="1" key="1">
    <citation type="submission" date="2023-07" db="EMBL/GenBank/DDBJ databases">
        <authorList>
            <consortium name="AG Swart"/>
            <person name="Singh M."/>
            <person name="Singh A."/>
            <person name="Seah K."/>
            <person name="Emmerich C."/>
        </authorList>
    </citation>
    <scope>NUCLEOTIDE SEQUENCE</scope>
    <source>
        <strain evidence="1">DP1</strain>
    </source>
</reference>
<dbReference type="GO" id="GO:0005996">
    <property type="term" value="P:monosaccharide metabolic process"/>
    <property type="evidence" value="ECO:0007669"/>
    <property type="project" value="TreeGrafter"/>
</dbReference>